<organism evidence="1 2">
    <name type="scientific">Necator americanus</name>
    <name type="common">Human hookworm</name>
    <dbReference type="NCBI Taxonomy" id="51031"/>
    <lineage>
        <taxon>Eukaryota</taxon>
        <taxon>Metazoa</taxon>
        <taxon>Ecdysozoa</taxon>
        <taxon>Nematoda</taxon>
        <taxon>Chromadorea</taxon>
        <taxon>Rhabditida</taxon>
        <taxon>Rhabditina</taxon>
        <taxon>Rhabditomorpha</taxon>
        <taxon>Strongyloidea</taxon>
        <taxon>Ancylostomatidae</taxon>
        <taxon>Bunostominae</taxon>
        <taxon>Necator</taxon>
    </lineage>
</organism>
<proteinExistence type="predicted"/>
<protein>
    <submittedName>
        <fullName evidence="1">Uncharacterized protein</fullName>
    </submittedName>
</protein>
<reference evidence="1 2" key="1">
    <citation type="submission" date="2023-08" db="EMBL/GenBank/DDBJ databases">
        <title>A Necator americanus chromosomal reference genome.</title>
        <authorList>
            <person name="Ilik V."/>
            <person name="Petrzelkova K.J."/>
            <person name="Pardy F."/>
            <person name="Fuh T."/>
            <person name="Niatou-Singa F.S."/>
            <person name="Gouil Q."/>
            <person name="Baker L."/>
            <person name="Ritchie M.E."/>
            <person name="Jex A.R."/>
            <person name="Gazzola D."/>
            <person name="Li H."/>
            <person name="Toshio Fujiwara R."/>
            <person name="Zhan B."/>
            <person name="Aroian R.V."/>
            <person name="Pafco B."/>
            <person name="Schwarz E.M."/>
        </authorList>
    </citation>
    <scope>NUCLEOTIDE SEQUENCE [LARGE SCALE GENOMIC DNA]</scope>
    <source>
        <strain evidence="1 2">Aroian</strain>
        <tissue evidence="1">Whole animal</tissue>
    </source>
</reference>
<gene>
    <name evidence="1" type="primary">Necator_chrV.g18188</name>
    <name evidence="1" type="ORF">RB195_013397</name>
</gene>
<dbReference type="EMBL" id="JAVFWL010000005">
    <property type="protein sequence ID" value="KAK6754369.1"/>
    <property type="molecule type" value="Genomic_DNA"/>
</dbReference>
<sequence length="138" mass="16136">MLTRNSWDTVMSKSFLTFEQNLLRQCSLQKLLDPPRWRRTRKPVWADDAWKAAIEDLITHAKKIKYDVGLTQTMRYHPLNAANTPGKFVESVSPSVRSESDDHFKEVVDQHKFPPNSSLTLQYQDASFLEQLCKLWKL</sequence>
<comment type="caution">
    <text evidence="1">The sequence shown here is derived from an EMBL/GenBank/DDBJ whole genome shotgun (WGS) entry which is preliminary data.</text>
</comment>
<evidence type="ECO:0000313" key="2">
    <source>
        <dbReference type="Proteomes" id="UP001303046"/>
    </source>
</evidence>
<name>A0ABR1DV96_NECAM</name>
<keyword evidence="2" id="KW-1185">Reference proteome</keyword>
<dbReference type="Proteomes" id="UP001303046">
    <property type="component" value="Unassembled WGS sequence"/>
</dbReference>
<accession>A0ABR1DV96</accession>
<evidence type="ECO:0000313" key="1">
    <source>
        <dbReference type="EMBL" id="KAK6754369.1"/>
    </source>
</evidence>